<dbReference type="InterPro" id="IPR036388">
    <property type="entry name" value="WH-like_DNA-bd_sf"/>
</dbReference>
<gene>
    <name evidence="5" type="ORF">M9458_025267</name>
</gene>
<proteinExistence type="predicted"/>
<evidence type="ECO:0000313" key="6">
    <source>
        <dbReference type="Proteomes" id="UP001529510"/>
    </source>
</evidence>
<evidence type="ECO:0000256" key="1">
    <source>
        <dbReference type="ARBA" id="ARBA00023125"/>
    </source>
</evidence>
<accession>A0ABD0Q183</accession>
<dbReference type="GO" id="GO:0005634">
    <property type="term" value="C:nucleus"/>
    <property type="evidence" value="ECO:0007669"/>
    <property type="project" value="UniProtKB-SubCell"/>
</dbReference>
<dbReference type="InterPro" id="IPR001766">
    <property type="entry name" value="Fork_head_dom"/>
</dbReference>
<comment type="caution">
    <text evidence="5">The sequence shown here is derived from an EMBL/GenBank/DDBJ whole genome shotgun (WGS) entry which is preliminary data.</text>
</comment>
<dbReference type="PROSITE" id="PS50039">
    <property type="entry name" value="FORK_HEAD_3"/>
    <property type="match status" value="1"/>
</dbReference>
<dbReference type="InterPro" id="IPR052327">
    <property type="entry name" value="Activin_resp_transcr_regulator"/>
</dbReference>
<reference evidence="5 6" key="1">
    <citation type="submission" date="2024-05" db="EMBL/GenBank/DDBJ databases">
        <title>Genome sequencing and assembly of Indian major carp, Cirrhinus mrigala (Hamilton, 1822).</title>
        <authorList>
            <person name="Mohindra V."/>
            <person name="Chowdhury L.M."/>
            <person name="Lal K."/>
            <person name="Jena J.K."/>
        </authorList>
    </citation>
    <scope>NUCLEOTIDE SEQUENCE [LARGE SCALE GENOMIC DNA]</scope>
    <source>
        <strain evidence="5">CM1030</strain>
        <tissue evidence="5">Blood</tissue>
    </source>
</reference>
<dbReference type="Proteomes" id="UP001529510">
    <property type="component" value="Unassembled WGS sequence"/>
</dbReference>
<dbReference type="Gene3D" id="1.10.10.10">
    <property type="entry name" value="Winged helix-like DNA-binding domain superfamily/Winged helix DNA-binding domain"/>
    <property type="match status" value="1"/>
</dbReference>
<feature type="compositionally biased region" description="Polar residues" evidence="3">
    <location>
        <begin position="72"/>
        <end position="83"/>
    </location>
</feature>
<name>A0ABD0Q183_CIRMR</name>
<dbReference type="GO" id="GO:0003677">
    <property type="term" value="F:DNA binding"/>
    <property type="evidence" value="ECO:0007669"/>
    <property type="project" value="UniProtKB-UniRule"/>
</dbReference>
<dbReference type="PANTHER" id="PTHR47316">
    <property type="entry name" value="FORKHEAD BOX PROTEIN H1"/>
    <property type="match status" value="1"/>
</dbReference>
<organism evidence="5 6">
    <name type="scientific">Cirrhinus mrigala</name>
    <name type="common">Mrigala</name>
    <dbReference type="NCBI Taxonomy" id="683832"/>
    <lineage>
        <taxon>Eukaryota</taxon>
        <taxon>Metazoa</taxon>
        <taxon>Chordata</taxon>
        <taxon>Craniata</taxon>
        <taxon>Vertebrata</taxon>
        <taxon>Euteleostomi</taxon>
        <taxon>Actinopterygii</taxon>
        <taxon>Neopterygii</taxon>
        <taxon>Teleostei</taxon>
        <taxon>Ostariophysi</taxon>
        <taxon>Cypriniformes</taxon>
        <taxon>Cyprinidae</taxon>
        <taxon>Labeoninae</taxon>
        <taxon>Labeonini</taxon>
        <taxon>Cirrhinus</taxon>
    </lineage>
</organism>
<keyword evidence="2" id="KW-0539">Nucleus</keyword>
<feature type="region of interest" description="Disordered" evidence="3">
    <location>
        <begin position="62"/>
        <end position="94"/>
    </location>
</feature>
<dbReference type="Pfam" id="PF00250">
    <property type="entry name" value="Forkhead"/>
    <property type="match status" value="1"/>
</dbReference>
<evidence type="ECO:0000313" key="5">
    <source>
        <dbReference type="EMBL" id="KAL0179825.1"/>
    </source>
</evidence>
<evidence type="ECO:0000256" key="2">
    <source>
        <dbReference type="PROSITE-ProRule" id="PRU00089"/>
    </source>
</evidence>
<dbReference type="EMBL" id="JAMKFB020000012">
    <property type="protein sequence ID" value="KAL0179825.1"/>
    <property type="molecule type" value="Genomic_DNA"/>
</dbReference>
<protein>
    <recommendedName>
        <fullName evidence="4">Fork-head domain-containing protein</fullName>
    </recommendedName>
</protein>
<dbReference type="PANTHER" id="PTHR47316:SF1">
    <property type="entry name" value="FORKHEAD BOX PROTEIN H1"/>
    <property type="match status" value="1"/>
</dbReference>
<keyword evidence="6" id="KW-1185">Reference proteome</keyword>
<evidence type="ECO:0000259" key="4">
    <source>
        <dbReference type="PROSITE" id="PS50039"/>
    </source>
</evidence>
<evidence type="ECO:0000256" key="3">
    <source>
        <dbReference type="SAM" id="MobiDB-lite"/>
    </source>
</evidence>
<dbReference type="SUPFAM" id="SSF46785">
    <property type="entry name" value="Winged helix' DNA-binding domain"/>
    <property type="match status" value="1"/>
</dbReference>
<feature type="domain" description="Fork-head" evidence="4">
    <location>
        <begin position="97"/>
        <end position="122"/>
    </location>
</feature>
<keyword evidence="1 2" id="KW-0238">DNA-binding</keyword>
<feature type="DNA-binding region" description="Fork-head" evidence="2">
    <location>
        <begin position="97"/>
        <end position="122"/>
    </location>
</feature>
<comment type="subcellular location">
    <subcellularLocation>
        <location evidence="2">Nucleus</location>
    </subcellularLocation>
</comment>
<dbReference type="InterPro" id="IPR036390">
    <property type="entry name" value="WH_DNA-bd_sf"/>
</dbReference>
<feature type="non-terminal residue" evidence="5">
    <location>
        <position position="122"/>
    </location>
</feature>
<dbReference type="AlphaFoldDB" id="A0ABD0Q183"/>
<sequence length="122" mass="13383">MTKHWGGPGLLAPPVITVGAGAQHDHHLDCRISYSSSNPSCHCSTNPLLEFGGRLEKSTGMAQDSCYRAKPSDQSPWEMQDGNSSGGKKKNYQRYPKPPYSYLAMIAMVIQNSPEKKLTLSE</sequence>